<feature type="domain" description="Solute-binding protein family 3/N-terminal" evidence="6">
    <location>
        <begin position="22"/>
        <end position="244"/>
    </location>
</feature>
<evidence type="ECO:0000313" key="8">
    <source>
        <dbReference type="EMBL" id="RQM38219.1"/>
    </source>
</evidence>
<name>A0A3N6UQH9_9GAMM</name>
<comment type="caution">
    <text evidence="8">The sequence shown here is derived from an EMBL/GenBank/DDBJ whole genome shotgun (WGS) entry which is preliminary data.</text>
</comment>
<dbReference type="EMBL" id="RHHM01000007">
    <property type="protein sequence ID" value="RQM38219.1"/>
    <property type="molecule type" value="Genomic_DNA"/>
</dbReference>
<keyword evidence="9" id="KW-1185">Reference proteome</keyword>
<dbReference type="AlphaFoldDB" id="A0A3N6UQH9"/>
<feature type="chain" id="PRO_5018317662" evidence="5">
    <location>
        <begin position="20"/>
        <end position="245"/>
    </location>
</feature>
<dbReference type="SMART" id="SM00079">
    <property type="entry name" value="PBPe"/>
    <property type="match status" value="1"/>
</dbReference>
<evidence type="ECO:0000256" key="5">
    <source>
        <dbReference type="SAM" id="SignalP"/>
    </source>
</evidence>
<gene>
    <name evidence="8" type="ORF">EB241_10750</name>
</gene>
<dbReference type="Gene3D" id="3.40.190.10">
    <property type="entry name" value="Periplasmic binding protein-like II"/>
    <property type="match status" value="2"/>
</dbReference>
<dbReference type="InterPro" id="IPR001638">
    <property type="entry name" value="Solute-binding_3/MltF_N"/>
</dbReference>
<dbReference type="PANTHER" id="PTHR35936">
    <property type="entry name" value="MEMBRANE-BOUND LYTIC MUREIN TRANSGLYCOSYLASE F"/>
    <property type="match status" value="1"/>
</dbReference>
<dbReference type="PANTHER" id="PTHR35936:SF20">
    <property type="entry name" value="ABC TRANSPORTER ARGININE-BINDING PROTEIN 2-RELATED"/>
    <property type="match status" value="1"/>
</dbReference>
<evidence type="ECO:0000256" key="4">
    <source>
        <dbReference type="RuleBase" id="RU003744"/>
    </source>
</evidence>
<evidence type="ECO:0000256" key="1">
    <source>
        <dbReference type="ARBA" id="ARBA00004196"/>
    </source>
</evidence>
<dbReference type="InterPro" id="IPR001320">
    <property type="entry name" value="Iontro_rcpt_C"/>
</dbReference>
<dbReference type="PROSITE" id="PS01039">
    <property type="entry name" value="SBP_BACTERIAL_3"/>
    <property type="match status" value="1"/>
</dbReference>
<dbReference type="InterPro" id="IPR018313">
    <property type="entry name" value="SBP_3_CS"/>
</dbReference>
<evidence type="ECO:0000259" key="7">
    <source>
        <dbReference type="SMART" id="SM00079"/>
    </source>
</evidence>
<accession>A0A3N6UQH9</accession>
<dbReference type="GO" id="GO:0015276">
    <property type="term" value="F:ligand-gated monoatomic ion channel activity"/>
    <property type="evidence" value="ECO:0007669"/>
    <property type="project" value="InterPro"/>
</dbReference>
<dbReference type="OrthoDB" id="9768183at2"/>
<feature type="domain" description="Ionotropic glutamate receptor C-terminal" evidence="7">
    <location>
        <begin position="22"/>
        <end position="243"/>
    </location>
</feature>
<evidence type="ECO:0000313" key="9">
    <source>
        <dbReference type="Proteomes" id="UP000279457"/>
    </source>
</evidence>
<dbReference type="SUPFAM" id="SSF53850">
    <property type="entry name" value="Periplasmic binding protein-like II"/>
    <property type="match status" value="1"/>
</dbReference>
<comment type="similarity">
    <text evidence="2 4">Belongs to the bacterial solute-binding protein 3 family.</text>
</comment>
<organism evidence="8 9">
    <name type="scientific">Erwinia psidii</name>
    <dbReference type="NCBI Taxonomy" id="69224"/>
    <lineage>
        <taxon>Bacteria</taxon>
        <taxon>Pseudomonadati</taxon>
        <taxon>Pseudomonadota</taxon>
        <taxon>Gammaproteobacteria</taxon>
        <taxon>Enterobacterales</taxon>
        <taxon>Erwiniaceae</taxon>
        <taxon>Erwinia</taxon>
    </lineage>
</organism>
<keyword evidence="3 5" id="KW-0732">Signal</keyword>
<feature type="signal peptide" evidence="5">
    <location>
        <begin position="1"/>
        <end position="19"/>
    </location>
</feature>
<dbReference type="SMART" id="SM00062">
    <property type="entry name" value="PBPb"/>
    <property type="match status" value="1"/>
</dbReference>
<proteinExistence type="inferred from homology"/>
<dbReference type="Pfam" id="PF00497">
    <property type="entry name" value="SBP_bac_3"/>
    <property type="match status" value="1"/>
</dbReference>
<protein>
    <submittedName>
        <fullName evidence="8">Arginine ABC transporter substrate-binding protein</fullName>
    </submittedName>
</protein>
<evidence type="ECO:0000256" key="2">
    <source>
        <dbReference type="ARBA" id="ARBA00010333"/>
    </source>
</evidence>
<reference evidence="8 9" key="1">
    <citation type="submission" date="2018-10" db="EMBL/GenBank/DDBJ databases">
        <title>Draft genome sequence for the type isolate of Erwinia psidii, agent causal of bacterial blight in guava (Psidium guajava) and wilt and die-back of Eucalyptus spp.</title>
        <authorList>
            <person name="Hermenegildo P.S."/>
            <person name="Santos S.A."/>
            <person name="Guimaraes L.M.S."/>
            <person name="Vidigal P.M.P."/>
            <person name="Pereira I.C."/>
            <person name="Badel J.L."/>
            <person name="Alfenas-Zerbini P."/>
            <person name="Ferreira M.A.S.V."/>
            <person name="Alfenas A.C."/>
        </authorList>
    </citation>
    <scope>NUCLEOTIDE SEQUENCE [LARGE SCALE GENOMIC DNA]</scope>
    <source>
        <strain evidence="8 9">IBSBF 435</strain>
    </source>
</reference>
<dbReference type="GO" id="GO:0016020">
    <property type="term" value="C:membrane"/>
    <property type="evidence" value="ECO:0007669"/>
    <property type="project" value="InterPro"/>
</dbReference>
<dbReference type="GO" id="GO:0030288">
    <property type="term" value="C:outer membrane-bounded periplasmic space"/>
    <property type="evidence" value="ECO:0007669"/>
    <property type="project" value="UniProtKB-ARBA"/>
</dbReference>
<comment type="subcellular location">
    <subcellularLocation>
        <location evidence="1">Cell envelope</location>
    </subcellularLocation>
</comment>
<dbReference type="RefSeq" id="WP_124233127.1">
    <property type="nucleotide sequence ID" value="NZ_RHHM01000007.1"/>
</dbReference>
<evidence type="ECO:0000259" key="6">
    <source>
        <dbReference type="SMART" id="SM00062"/>
    </source>
</evidence>
<dbReference type="Proteomes" id="UP000279457">
    <property type="component" value="Unassembled WGS sequence"/>
</dbReference>
<sequence length="245" mass="27347">MYKYFFSLLLASFSMSTLASGALRFATNATNPPFEFLNKDNQLVGFDIDLAKALCQRMQSECVFINNDFTQLLPSLRFARYDAVISGVDITDERLKQVDFTQPYLVNSGSIVAMKNRYNSITQLKGKRVGVGGETTQQAYLQSKWPDIIPVVYDNYDNALLDMHNGRLDGIFGDTPAVKQLLKINPQLAMVGDPIIDSNYFGQGLGIAVRKGNDQLLKQLNDALQPLKEDGTLQRLTMRWLSAGS</sequence>
<evidence type="ECO:0000256" key="3">
    <source>
        <dbReference type="ARBA" id="ARBA00022729"/>
    </source>
</evidence>